<comment type="caution">
    <text evidence="2">The sequence shown here is derived from an EMBL/GenBank/DDBJ whole genome shotgun (WGS) entry which is preliminary data.</text>
</comment>
<gene>
    <name evidence="2" type="ORF">ML536_00535</name>
</gene>
<dbReference type="RefSeq" id="WP_203065701.1">
    <property type="nucleotide sequence ID" value="NZ_CP068983.1"/>
</dbReference>
<dbReference type="Proteomes" id="UP001156140">
    <property type="component" value="Unassembled WGS sequence"/>
</dbReference>
<feature type="domain" description="Cell wall hydrolase SleB" evidence="1">
    <location>
        <begin position="160"/>
        <end position="275"/>
    </location>
</feature>
<dbReference type="Pfam" id="PF07486">
    <property type="entry name" value="Hydrolase_2"/>
    <property type="match status" value="1"/>
</dbReference>
<proteinExistence type="predicted"/>
<name>A0AA41QKC5_9HYPH</name>
<dbReference type="EMBL" id="JALAZD010000001">
    <property type="protein sequence ID" value="MCI0125304.1"/>
    <property type="molecule type" value="Genomic_DNA"/>
</dbReference>
<accession>A0AA41QKC5</accession>
<dbReference type="InterPro" id="IPR011105">
    <property type="entry name" value="Cell_wall_hydrolase_SleB"/>
</dbReference>
<sequence length="279" mass="30550">MTVRATPAQDTIRVAEVVPAVTSHALAIERQKPVIASFSGPITLRGSIDEVVPLSQVQPKLTAEFLQAYVDRQQALRSFNHFDVVPEHKLTTEVLLGYIARQQNPALAAIDAASADQNTVSEDILAAYAADKFVPTIRKVKLADDERNCLTAAIYHEARGESEEGQWAVANVIINRAFSGRFPTTICGVVYQNAGKGRNQCQFSFACDGRSDVGRERRAWNRSMEIADAAFAEFQQGKRPGVIPKSALFYHTTAVAPSWSSTFNRVAAIGAHIFYAPNK</sequence>
<dbReference type="GO" id="GO:0016787">
    <property type="term" value="F:hydrolase activity"/>
    <property type="evidence" value="ECO:0007669"/>
    <property type="project" value="UniProtKB-KW"/>
</dbReference>
<keyword evidence="2" id="KW-0378">Hydrolase</keyword>
<dbReference type="AlphaFoldDB" id="A0AA41QKC5"/>
<protein>
    <submittedName>
        <fullName evidence="2">Cell wall hydrolase</fullName>
    </submittedName>
</protein>
<reference evidence="2" key="1">
    <citation type="submission" date="2022-03" db="EMBL/GenBank/DDBJ databases">
        <title>The complete genome sequence of a Methyloterrigena soli.</title>
        <authorList>
            <person name="Zi Z."/>
        </authorList>
    </citation>
    <scope>NUCLEOTIDE SEQUENCE</scope>
    <source>
        <strain evidence="2">M48</strain>
    </source>
</reference>
<dbReference type="InterPro" id="IPR042047">
    <property type="entry name" value="SleB_dom1"/>
</dbReference>
<evidence type="ECO:0000313" key="3">
    <source>
        <dbReference type="Proteomes" id="UP001156140"/>
    </source>
</evidence>
<evidence type="ECO:0000259" key="1">
    <source>
        <dbReference type="Pfam" id="PF07486"/>
    </source>
</evidence>
<keyword evidence="3" id="KW-1185">Reference proteome</keyword>
<dbReference type="Gene3D" id="1.10.10.2520">
    <property type="entry name" value="Cell wall hydrolase SleB, domain 1"/>
    <property type="match status" value="1"/>
</dbReference>
<evidence type="ECO:0000313" key="2">
    <source>
        <dbReference type="EMBL" id="MCI0125304.1"/>
    </source>
</evidence>
<organism evidence="2 3">
    <name type="scientific">Paradevosia shaoguanensis</name>
    <dbReference type="NCBI Taxonomy" id="1335043"/>
    <lineage>
        <taxon>Bacteria</taxon>
        <taxon>Pseudomonadati</taxon>
        <taxon>Pseudomonadota</taxon>
        <taxon>Alphaproteobacteria</taxon>
        <taxon>Hyphomicrobiales</taxon>
        <taxon>Devosiaceae</taxon>
        <taxon>Paradevosia</taxon>
    </lineage>
</organism>